<accession>A0AAD7IN36</accession>
<dbReference type="Gene3D" id="3.80.10.10">
    <property type="entry name" value="Ribonuclease Inhibitor"/>
    <property type="match status" value="1"/>
</dbReference>
<gene>
    <name evidence="1" type="ORF">DFH07DRAFT_776814</name>
</gene>
<dbReference type="Proteomes" id="UP001215280">
    <property type="component" value="Unassembled WGS sequence"/>
</dbReference>
<name>A0AAD7IN36_9AGAR</name>
<evidence type="ECO:0000313" key="2">
    <source>
        <dbReference type="Proteomes" id="UP001215280"/>
    </source>
</evidence>
<keyword evidence="2" id="KW-1185">Reference proteome</keyword>
<dbReference type="SUPFAM" id="SSF52047">
    <property type="entry name" value="RNI-like"/>
    <property type="match status" value="1"/>
</dbReference>
<dbReference type="InterPro" id="IPR032675">
    <property type="entry name" value="LRR_dom_sf"/>
</dbReference>
<comment type="caution">
    <text evidence="1">The sequence shown here is derived from an EMBL/GenBank/DDBJ whole genome shotgun (WGS) entry which is preliminary data.</text>
</comment>
<organism evidence="1 2">
    <name type="scientific">Mycena maculata</name>
    <dbReference type="NCBI Taxonomy" id="230809"/>
    <lineage>
        <taxon>Eukaryota</taxon>
        <taxon>Fungi</taxon>
        <taxon>Dikarya</taxon>
        <taxon>Basidiomycota</taxon>
        <taxon>Agaricomycotina</taxon>
        <taxon>Agaricomycetes</taxon>
        <taxon>Agaricomycetidae</taxon>
        <taxon>Agaricales</taxon>
        <taxon>Marasmiineae</taxon>
        <taxon>Mycenaceae</taxon>
        <taxon>Mycena</taxon>
    </lineage>
</organism>
<dbReference type="AlphaFoldDB" id="A0AAD7IN36"/>
<evidence type="ECO:0000313" key="1">
    <source>
        <dbReference type="EMBL" id="KAJ7745202.1"/>
    </source>
</evidence>
<dbReference type="EMBL" id="JARJLG010000104">
    <property type="protein sequence ID" value="KAJ7745202.1"/>
    <property type="molecule type" value="Genomic_DNA"/>
</dbReference>
<reference evidence="1" key="1">
    <citation type="submission" date="2023-03" db="EMBL/GenBank/DDBJ databases">
        <title>Massive genome expansion in bonnet fungi (Mycena s.s.) driven by repeated elements and novel gene families across ecological guilds.</title>
        <authorList>
            <consortium name="Lawrence Berkeley National Laboratory"/>
            <person name="Harder C.B."/>
            <person name="Miyauchi S."/>
            <person name="Viragh M."/>
            <person name="Kuo A."/>
            <person name="Thoen E."/>
            <person name="Andreopoulos B."/>
            <person name="Lu D."/>
            <person name="Skrede I."/>
            <person name="Drula E."/>
            <person name="Henrissat B."/>
            <person name="Morin E."/>
            <person name="Kohler A."/>
            <person name="Barry K."/>
            <person name="LaButti K."/>
            <person name="Morin E."/>
            <person name="Salamov A."/>
            <person name="Lipzen A."/>
            <person name="Mereny Z."/>
            <person name="Hegedus B."/>
            <person name="Baldrian P."/>
            <person name="Stursova M."/>
            <person name="Weitz H."/>
            <person name="Taylor A."/>
            <person name="Grigoriev I.V."/>
            <person name="Nagy L.G."/>
            <person name="Martin F."/>
            <person name="Kauserud H."/>
        </authorList>
    </citation>
    <scope>NUCLEOTIDE SEQUENCE</scope>
    <source>
        <strain evidence="1">CBHHK188m</strain>
    </source>
</reference>
<sequence>MCFSSLTTVTIGRGPDYDNLRYDTSECVEIMHSAPNLMACTFCNVYYIDIDRLPTSLVTHSMLRRLTLYGYPTVTEGFYHSSAFILRHLTLPALEYLSISCDETSRENICAFLARSSPPLKSLYMVTAGNNIFVDDVEHFLRLIPTVTNLYLWAEEFAFAVILAIGSHILPNIRNLMIFGHPDRDEYAKVLSVLSARKASGSPLKSLKIVWGCEGEKDSQLDENVIAGMRQLAADGMDIHIGIENKNNI</sequence>
<protein>
    <recommendedName>
        <fullName evidence="3">F-box domain-containing protein</fullName>
    </recommendedName>
</protein>
<proteinExistence type="predicted"/>
<evidence type="ECO:0008006" key="3">
    <source>
        <dbReference type="Google" id="ProtNLM"/>
    </source>
</evidence>